<dbReference type="EMBL" id="JAFHKJ010000028">
    <property type="protein sequence ID" value="MBN2975753.1"/>
    <property type="molecule type" value="Genomic_DNA"/>
</dbReference>
<dbReference type="SUPFAM" id="SSF51905">
    <property type="entry name" value="FAD/NAD(P)-binding domain"/>
    <property type="match status" value="1"/>
</dbReference>
<dbReference type="InterPro" id="IPR036188">
    <property type="entry name" value="FAD/NAD-bd_sf"/>
</dbReference>
<dbReference type="PANTHER" id="PTHR13847:SF281">
    <property type="entry name" value="FAD DEPENDENT OXIDOREDUCTASE DOMAIN-CONTAINING PROTEIN"/>
    <property type="match status" value="1"/>
</dbReference>
<dbReference type="RefSeq" id="WP_205489467.1">
    <property type="nucleotide sequence ID" value="NZ_JAFHKI010000024.1"/>
</dbReference>
<dbReference type="GO" id="GO:0016491">
    <property type="term" value="F:oxidoreductase activity"/>
    <property type="evidence" value="ECO:0007669"/>
    <property type="project" value="UniProtKB-KW"/>
</dbReference>
<reference evidence="3 4" key="1">
    <citation type="journal article" date="2021" name="Int. J. Syst. Evol. Microbiol.">
        <title>Pseudomonas lactucae sp. nov., a pathogen causing bacterial rot of lettuce in Japan.</title>
        <authorList>
            <person name="Sawada H."/>
            <person name="Fujikawa T."/>
            <person name="Satou M."/>
        </authorList>
    </citation>
    <scope>NUCLEOTIDE SEQUENCE [LARGE SCALE GENOMIC DNA]</scope>
    <source>
        <strain evidence="3 4">MAFF 301381</strain>
    </source>
</reference>
<dbReference type="Pfam" id="PF01266">
    <property type="entry name" value="DAO"/>
    <property type="match status" value="1"/>
</dbReference>
<dbReference type="GO" id="GO:0005737">
    <property type="term" value="C:cytoplasm"/>
    <property type="evidence" value="ECO:0007669"/>
    <property type="project" value="TreeGrafter"/>
</dbReference>
<organism evidence="3 4">
    <name type="scientific">Pseudomonas lactucae</name>
    <dbReference type="NCBI Taxonomy" id="2813360"/>
    <lineage>
        <taxon>Bacteria</taxon>
        <taxon>Pseudomonadati</taxon>
        <taxon>Pseudomonadota</taxon>
        <taxon>Gammaproteobacteria</taxon>
        <taxon>Pseudomonadales</taxon>
        <taxon>Pseudomonadaceae</taxon>
        <taxon>Pseudomonas</taxon>
    </lineage>
</organism>
<evidence type="ECO:0000256" key="1">
    <source>
        <dbReference type="ARBA" id="ARBA00023002"/>
    </source>
</evidence>
<dbReference type="Gene3D" id="3.50.50.60">
    <property type="entry name" value="FAD/NAD(P)-binding domain"/>
    <property type="match status" value="1"/>
</dbReference>
<reference evidence="3 4" key="2">
    <citation type="journal article" date="2023" name="Plant Pathol.">
        <title>Dismantling and reorganizing Pseudomonas marginalis sensu#lato.</title>
        <authorList>
            <person name="Sawada H."/>
            <person name="Fujikawa T."/>
            <person name="Satou M."/>
        </authorList>
    </citation>
    <scope>NUCLEOTIDE SEQUENCE [LARGE SCALE GENOMIC DNA]</scope>
    <source>
        <strain evidence="3 4">MAFF 301381</strain>
    </source>
</reference>
<proteinExistence type="predicted"/>
<feature type="domain" description="FAD dependent oxidoreductase" evidence="2">
    <location>
        <begin position="28"/>
        <end position="398"/>
    </location>
</feature>
<accession>A0A9X0Y8Z1</accession>
<evidence type="ECO:0000259" key="2">
    <source>
        <dbReference type="Pfam" id="PF01266"/>
    </source>
</evidence>
<dbReference type="PANTHER" id="PTHR13847">
    <property type="entry name" value="SARCOSINE DEHYDROGENASE-RELATED"/>
    <property type="match status" value="1"/>
</dbReference>
<sequence>MYDNLSYWFSSTEPYVPNEALSTSVTVDICIIGGGVTGLSTAYHLRKTDPHVSVALLEGQIIGYGASGRNAGQLIVAAGDNNFRAQLKRYGADKLRELHTYVHEGIDVIQTMAHEHNIDCDLSLTGYLLMGLKSEGNGKLNSYMKFSQSIFQDQFLESIPECDIANEFASAHFGSAIFDRRGGQFNPLKFIRGLKQVVMTQGTNIFEQSPVASIERNASHITLRTGRGVVRCNKLVIATNAYSHLLHGLKDVAFERNQTPIMVYANVTAPLSASQWQQLGWARRCGVNVLSDLFYSFAPTADGRLLYVGGYYTHAPSGNEMSPELSNGFMNCGPKQLATFFPKLAGVPNAQSWGGPISVTRDYIPHVGVLSDPRISYANGCWGHGMPLGARNGQTLSDLALDLQSTDTRTWFVQRDKSDWPPRAITPLIVQSVSSVMRYGVRKKASKLGMRFDPE</sequence>
<evidence type="ECO:0000313" key="3">
    <source>
        <dbReference type="EMBL" id="MBN2975753.1"/>
    </source>
</evidence>
<keyword evidence="4" id="KW-1185">Reference proteome</keyword>
<dbReference type="Proteomes" id="UP001154860">
    <property type="component" value="Unassembled WGS sequence"/>
</dbReference>
<keyword evidence="1" id="KW-0560">Oxidoreductase</keyword>
<dbReference type="Gene3D" id="3.30.9.10">
    <property type="entry name" value="D-Amino Acid Oxidase, subunit A, domain 2"/>
    <property type="match status" value="1"/>
</dbReference>
<dbReference type="AlphaFoldDB" id="A0A9X0Y8Z1"/>
<protein>
    <submittedName>
        <fullName evidence="3">FAD-binding oxidoreductase</fullName>
    </submittedName>
</protein>
<name>A0A9X0Y8Z1_9PSED</name>
<gene>
    <name evidence="3" type="ORF">JWR99_07050</name>
</gene>
<evidence type="ECO:0000313" key="4">
    <source>
        <dbReference type="Proteomes" id="UP001154860"/>
    </source>
</evidence>
<dbReference type="InterPro" id="IPR006076">
    <property type="entry name" value="FAD-dep_OxRdtase"/>
</dbReference>
<comment type="caution">
    <text evidence="3">The sequence shown here is derived from an EMBL/GenBank/DDBJ whole genome shotgun (WGS) entry which is preliminary data.</text>
</comment>